<dbReference type="CDD" id="cd17323">
    <property type="entry name" value="MFS_Tpo1_MDR_like"/>
    <property type="match status" value="1"/>
</dbReference>
<feature type="transmembrane region" description="Helical" evidence="8">
    <location>
        <begin position="455"/>
        <end position="474"/>
    </location>
</feature>
<feature type="transmembrane region" description="Helical" evidence="8">
    <location>
        <begin position="181"/>
        <end position="200"/>
    </location>
</feature>
<dbReference type="Pfam" id="PF07690">
    <property type="entry name" value="MFS_1"/>
    <property type="match status" value="1"/>
</dbReference>
<protein>
    <submittedName>
        <fullName evidence="10">MFS general substrate transporter</fullName>
    </submittedName>
</protein>
<dbReference type="Proteomes" id="UP000815677">
    <property type="component" value="Unassembled WGS sequence"/>
</dbReference>
<dbReference type="PANTHER" id="PTHR23502:SF132">
    <property type="entry name" value="POLYAMINE TRANSPORTER 2-RELATED"/>
    <property type="match status" value="1"/>
</dbReference>
<feature type="transmembrane region" description="Helical" evidence="8">
    <location>
        <begin position="149"/>
        <end position="169"/>
    </location>
</feature>
<evidence type="ECO:0000256" key="4">
    <source>
        <dbReference type="ARBA" id="ARBA00022989"/>
    </source>
</evidence>
<dbReference type="SUPFAM" id="SSF103473">
    <property type="entry name" value="MFS general substrate transporter"/>
    <property type="match status" value="1"/>
</dbReference>
<dbReference type="SMART" id="SM00120">
    <property type="entry name" value="HX"/>
    <property type="match status" value="3"/>
</dbReference>
<dbReference type="Gene3D" id="2.110.10.10">
    <property type="entry name" value="Hemopexin-like domain"/>
    <property type="match status" value="1"/>
</dbReference>
<feature type="region of interest" description="Disordered" evidence="7">
    <location>
        <begin position="774"/>
        <end position="793"/>
    </location>
</feature>
<evidence type="ECO:0000313" key="11">
    <source>
        <dbReference type="Proteomes" id="UP000815677"/>
    </source>
</evidence>
<evidence type="ECO:0000256" key="7">
    <source>
        <dbReference type="SAM" id="MobiDB-lite"/>
    </source>
</evidence>
<feature type="repeat" description="Hemopexin" evidence="6">
    <location>
        <begin position="950"/>
        <end position="1002"/>
    </location>
</feature>
<feature type="transmembrane region" description="Helical" evidence="8">
    <location>
        <begin position="344"/>
        <end position="368"/>
    </location>
</feature>
<evidence type="ECO:0000259" key="9">
    <source>
        <dbReference type="PROSITE" id="PS50850"/>
    </source>
</evidence>
<evidence type="ECO:0000256" key="2">
    <source>
        <dbReference type="ARBA" id="ARBA00022448"/>
    </source>
</evidence>
<dbReference type="Pfam" id="PF22596">
    <property type="entry name" value="Scabin-like"/>
    <property type="match status" value="1"/>
</dbReference>
<evidence type="ECO:0000256" key="6">
    <source>
        <dbReference type="PROSITE-ProRule" id="PRU01011"/>
    </source>
</evidence>
<evidence type="ECO:0000256" key="8">
    <source>
        <dbReference type="SAM" id="Phobius"/>
    </source>
</evidence>
<feature type="transmembrane region" description="Helical" evidence="8">
    <location>
        <begin position="206"/>
        <end position="225"/>
    </location>
</feature>
<keyword evidence="5 8" id="KW-0472">Membrane</keyword>
<dbReference type="EMBL" id="DF849332">
    <property type="protein sequence ID" value="GAT56730.1"/>
    <property type="molecule type" value="Genomic_DNA"/>
</dbReference>
<keyword evidence="4 8" id="KW-1133">Transmembrane helix</keyword>
<feature type="repeat" description="Hemopexin" evidence="6">
    <location>
        <begin position="892"/>
        <end position="945"/>
    </location>
</feature>
<dbReference type="PROSITE" id="PS51642">
    <property type="entry name" value="HEMOPEXIN_2"/>
    <property type="match status" value="2"/>
</dbReference>
<reference evidence="10" key="1">
    <citation type="submission" date="2014-09" db="EMBL/GenBank/DDBJ databases">
        <title>Genome sequence of the luminous mushroom Mycena chlorophos for searching fungal bioluminescence genes.</title>
        <authorList>
            <person name="Tanaka Y."/>
            <person name="Kasuga D."/>
            <person name="Oba Y."/>
            <person name="Hase S."/>
            <person name="Sato K."/>
            <person name="Oba Y."/>
            <person name="Sakakibara Y."/>
        </authorList>
    </citation>
    <scope>NUCLEOTIDE SEQUENCE</scope>
</reference>
<dbReference type="PANTHER" id="PTHR23502">
    <property type="entry name" value="MAJOR FACILITATOR SUPERFAMILY"/>
    <property type="match status" value="1"/>
</dbReference>
<feature type="transmembrane region" description="Helical" evidence="8">
    <location>
        <begin position="269"/>
        <end position="289"/>
    </location>
</feature>
<evidence type="ECO:0000256" key="3">
    <source>
        <dbReference type="ARBA" id="ARBA00022692"/>
    </source>
</evidence>
<name>A0ABQ0M092_MYCCL</name>
<keyword evidence="11" id="KW-1185">Reference proteome</keyword>
<dbReference type="Gene3D" id="3.90.210.10">
    <property type="entry name" value="Heat-Labile Enterotoxin, subunit A"/>
    <property type="match status" value="1"/>
</dbReference>
<feature type="transmembrane region" description="Helical" evidence="8">
    <location>
        <begin position="423"/>
        <end position="443"/>
    </location>
</feature>
<dbReference type="InterPro" id="IPR036259">
    <property type="entry name" value="MFS_trans_sf"/>
</dbReference>
<keyword evidence="3 8" id="KW-0812">Transmembrane</keyword>
<dbReference type="InterPro" id="IPR036375">
    <property type="entry name" value="Hemopexin-like_dom_sf"/>
</dbReference>
<dbReference type="Gene3D" id="1.20.1250.20">
    <property type="entry name" value="MFS general substrate transporter like domains"/>
    <property type="match status" value="1"/>
</dbReference>
<gene>
    <name evidence="10" type="ORF">MCHLO_13350</name>
</gene>
<feature type="transmembrane region" description="Helical" evidence="8">
    <location>
        <begin position="111"/>
        <end position="129"/>
    </location>
</feature>
<evidence type="ECO:0000313" key="10">
    <source>
        <dbReference type="EMBL" id="GAT56730.1"/>
    </source>
</evidence>
<feature type="transmembrane region" description="Helical" evidence="8">
    <location>
        <begin position="237"/>
        <end position="257"/>
    </location>
</feature>
<evidence type="ECO:0000256" key="1">
    <source>
        <dbReference type="ARBA" id="ARBA00004141"/>
    </source>
</evidence>
<accession>A0ABQ0M092</accession>
<dbReference type="InterPro" id="IPR011701">
    <property type="entry name" value="MFS"/>
</dbReference>
<organism evidence="10 11">
    <name type="scientific">Mycena chlorophos</name>
    <name type="common">Agaric fungus</name>
    <name type="synonym">Agaricus chlorophos</name>
    <dbReference type="NCBI Taxonomy" id="658473"/>
    <lineage>
        <taxon>Eukaryota</taxon>
        <taxon>Fungi</taxon>
        <taxon>Dikarya</taxon>
        <taxon>Basidiomycota</taxon>
        <taxon>Agaricomycotina</taxon>
        <taxon>Agaricomycetes</taxon>
        <taxon>Agaricomycetidae</taxon>
        <taxon>Agaricales</taxon>
        <taxon>Marasmiineae</taxon>
        <taxon>Mycenaceae</taxon>
        <taxon>Mycena</taxon>
    </lineage>
</organism>
<dbReference type="InterPro" id="IPR054695">
    <property type="entry name" value="Pierisin-like_dom"/>
</dbReference>
<feature type="transmembrane region" description="Helical" evidence="8">
    <location>
        <begin position="380"/>
        <end position="402"/>
    </location>
</feature>
<proteinExistence type="predicted"/>
<dbReference type="SUPFAM" id="SSF50923">
    <property type="entry name" value="Hemopexin-like domain"/>
    <property type="match status" value="1"/>
</dbReference>
<keyword evidence="2" id="KW-0813">Transport</keyword>
<evidence type="ECO:0000256" key="5">
    <source>
        <dbReference type="ARBA" id="ARBA00023136"/>
    </source>
</evidence>
<dbReference type="PROSITE" id="PS50850">
    <property type="entry name" value="MFS"/>
    <property type="match status" value="1"/>
</dbReference>
<comment type="subcellular location">
    <subcellularLocation>
        <location evidence="1">Membrane</location>
        <topology evidence="1">Multi-pass membrane protein</topology>
    </subcellularLocation>
</comment>
<feature type="domain" description="Major facilitator superfamily (MFS) profile" evidence="9">
    <location>
        <begin position="115"/>
        <end position="543"/>
    </location>
</feature>
<dbReference type="SUPFAM" id="SSF56399">
    <property type="entry name" value="ADP-ribosylation"/>
    <property type="match status" value="1"/>
</dbReference>
<sequence length="1099" mass="121688">MSPPAFADNSATTTIVDLTPALKTHDDGAPDLSFPLQTTDVAEGGMTDEYRISTRSGTIAARDALYPVMSRTVEVPHALLDPEKADKLNRVLLVTWKEKDPEDPRNWSSLWPWYITLVVALAVVAVAFGSAVVTGDFEDIESEFGVSEVVTALSVSLMVVGFGIGPLAWSPLSELYGRRPLWIIPSAFYVIFNIPCAVAPNIQTLLICRFFCGLFASAPLTLAGGTISDIWDNNERGLAIAIFAAAPYGGPVLGPIVGGFVGEKLGWRWILWVNMIFAGVVLLLCGTLPETYAPTILRKRAARIRAETGRVDIVTEQELFKRSFSQILTETLIRPFQMIATEPILLLMSLYIALIYGLLYAFFFSFPVVFGEDYHFSDGLVGLTFCSVLIGLGLALLVTPLLERNYLKRAAAKGGHADPEDRLVGMLIGGPFVPISLFIFGWTSPPYVAPGGGNWVGPAAAGIPFGFGMVVIYFSANAYLIDAFPGYVASALAAKTVIRSGAGAAMPLFIVQMFHGLGNGWAASLLALLVRALLRHFCSSGSNTKQLARCLLATAGFLGLQHGANDLNTMGIEDWFVTSAIDWFRFSPEEVLRNIANRVYPHPNQPGDLFRPDQDRRPPEVIFDRGFEPRVRPAAGNFPSLAFDLRNYVETNEASIFVGTARYWRNNTNTLRVVQPEDLGTIPTDYIYQYELFAYGGIDVNQALGDHSFPNEHEIVFPGGIRREFIRSVRVYSGGELVQIMQNPHFDTRANPDGHVVPLADLPGPVTMENHTTYYPPHESPDASAAPPHDKELRRRRDVAAVSAGDWDPDQDWDDLMRGKRLVNKADPYIDQARARPSVAAVREPAGSNRAYFFYWNMYVAINIAPGSTDDTIAWGPNLIVGRWRSLEQANFGYVDAVLPNPDRPQEMYFFFRQQYALIDIMPGTYADDYIINGPKNIQSEWPSLRDAGFATVDAVLPHPSESYECYFFSGEQYVLIHFEPGKVNDYIINGPHNIQSQWPSLKKAGFKTVDTILVHPDDAYKAYFFSGDQYALIYFNPEHVTFLPNPLHPLKKTKWSSALSSSLSYEWQTTNICNRDHSTKASEMRLSAYLGLDEDSGS</sequence>
<dbReference type="InterPro" id="IPR020846">
    <property type="entry name" value="MFS_dom"/>
</dbReference>
<dbReference type="InterPro" id="IPR018487">
    <property type="entry name" value="Hemopexin-like_repeat"/>
</dbReference>